<gene>
    <name evidence="2" type="ORF">H8B04_09260</name>
</gene>
<dbReference type="InterPro" id="IPR008894">
    <property type="entry name" value="QdtA_cupin_dom"/>
</dbReference>
<evidence type="ECO:0000313" key="2">
    <source>
        <dbReference type="EMBL" id="MBD1429758.1"/>
    </source>
</evidence>
<dbReference type="InterPro" id="IPR011051">
    <property type="entry name" value="RmlC_Cupin_sf"/>
</dbReference>
<dbReference type="Pfam" id="PF05523">
    <property type="entry name" value="FdtA"/>
    <property type="match status" value="1"/>
</dbReference>
<sequence length="152" mass="18043">MSSKKEITPYDIIKGGSATDHRGQIRFVNDFDMSNVKRFYIIKNAHTELVRGWRAHRIEQRWFYVLKGSFELNIIKIDNWESPRRDIPIERIIIKSDKLEVIHLPQGYATAFKALVPKSELLVFADYDVQHAKEDDYTWPIDYFVNYFTDNN</sequence>
<reference evidence="2 3" key="1">
    <citation type="submission" date="2020-08" db="EMBL/GenBank/DDBJ databases">
        <title>Sphingobacterium sp. DN04309 isolated from aquaculture water.</title>
        <authorList>
            <person name="Zhang M."/>
        </authorList>
    </citation>
    <scope>NUCLEOTIDE SEQUENCE [LARGE SCALE GENOMIC DNA]</scope>
    <source>
        <strain evidence="2 3">DN04309</strain>
    </source>
</reference>
<dbReference type="Gene3D" id="2.60.120.10">
    <property type="entry name" value="Jelly Rolls"/>
    <property type="match status" value="1"/>
</dbReference>
<keyword evidence="3" id="KW-1185">Reference proteome</keyword>
<protein>
    <submittedName>
        <fullName evidence="2">WxcM-like domain-containing protein</fullName>
    </submittedName>
</protein>
<evidence type="ECO:0000313" key="3">
    <source>
        <dbReference type="Proteomes" id="UP000651271"/>
    </source>
</evidence>
<evidence type="ECO:0000259" key="1">
    <source>
        <dbReference type="Pfam" id="PF05523"/>
    </source>
</evidence>
<feature type="domain" description="Sugar 3,4-ketoisomerase QdtA cupin" evidence="1">
    <location>
        <begin position="17"/>
        <end position="147"/>
    </location>
</feature>
<dbReference type="Proteomes" id="UP000651271">
    <property type="component" value="Unassembled WGS sequence"/>
</dbReference>
<dbReference type="InterPro" id="IPR014710">
    <property type="entry name" value="RmlC-like_jellyroll"/>
</dbReference>
<accession>A0ABR7YEM9</accession>
<name>A0ABR7YEM9_9SPHI</name>
<dbReference type="SUPFAM" id="SSF51182">
    <property type="entry name" value="RmlC-like cupins"/>
    <property type="match status" value="1"/>
</dbReference>
<dbReference type="RefSeq" id="WP_190302166.1">
    <property type="nucleotide sequence ID" value="NZ_JACOIJ010000015.1"/>
</dbReference>
<proteinExistence type="predicted"/>
<organism evidence="2 3">
    <name type="scientific">Sphingobacterium litopenaei</name>
    <dbReference type="NCBI Taxonomy" id="2763500"/>
    <lineage>
        <taxon>Bacteria</taxon>
        <taxon>Pseudomonadati</taxon>
        <taxon>Bacteroidota</taxon>
        <taxon>Sphingobacteriia</taxon>
        <taxon>Sphingobacteriales</taxon>
        <taxon>Sphingobacteriaceae</taxon>
        <taxon>Sphingobacterium</taxon>
    </lineage>
</organism>
<comment type="caution">
    <text evidence="2">The sequence shown here is derived from an EMBL/GenBank/DDBJ whole genome shotgun (WGS) entry which is preliminary data.</text>
</comment>
<dbReference type="EMBL" id="JACOIJ010000015">
    <property type="protein sequence ID" value="MBD1429758.1"/>
    <property type="molecule type" value="Genomic_DNA"/>
</dbReference>